<keyword evidence="7" id="KW-1185">Reference proteome</keyword>
<evidence type="ECO:0000256" key="3">
    <source>
        <dbReference type="SAM" id="MobiDB-lite"/>
    </source>
</evidence>
<dbReference type="OrthoDB" id="9806887at2"/>
<dbReference type="PANTHER" id="PTHR45947:SF3">
    <property type="entry name" value="SULFOQUINOVOSYL TRANSFERASE SQD2"/>
    <property type="match status" value="1"/>
</dbReference>
<dbReference type="GO" id="GO:1901137">
    <property type="term" value="P:carbohydrate derivative biosynthetic process"/>
    <property type="evidence" value="ECO:0007669"/>
    <property type="project" value="UniProtKB-ARBA"/>
</dbReference>
<feature type="compositionally biased region" description="Pro residues" evidence="3">
    <location>
        <begin position="775"/>
        <end position="792"/>
    </location>
</feature>
<dbReference type="AlphaFoldDB" id="A0A0D8BNU6"/>
<protein>
    <submittedName>
        <fullName evidence="6">Glycosyltransferase</fullName>
    </submittedName>
</protein>
<dbReference type="Pfam" id="PF00534">
    <property type="entry name" value="Glycos_transf_1"/>
    <property type="match status" value="2"/>
</dbReference>
<dbReference type="Pfam" id="PF13439">
    <property type="entry name" value="Glyco_transf_4"/>
    <property type="match status" value="2"/>
</dbReference>
<proteinExistence type="predicted"/>
<name>A0A0D8BNU6_9ACTN</name>
<evidence type="ECO:0000256" key="1">
    <source>
        <dbReference type="ARBA" id="ARBA00022676"/>
    </source>
</evidence>
<reference evidence="7" key="1">
    <citation type="submission" date="2015-02" db="EMBL/GenBank/DDBJ databases">
        <title>Draft Genome of Frankia sp. CpI1-S.</title>
        <authorList>
            <person name="Oshone R.T."/>
            <person name="Ngom M."/>
            <person name="Ghodhbane-Gtari F."/>
            <person name="Gtari M."/>
            <person name="Morris K."/>
            <person name="Thomas K."/>
            <person name="Sen A."/>
            <person name="Tisa L.S."/>
        </authorList>
    </citation>
    <scope>NUCLEOTIDE SEQUENCE [LARGE SCALE GENOMIC DNA]</scope>
    <source>
        <strain evidence="7">CpI1-S</strain>
    </source>
</reference>
<gene>
    <name evidence="6" type="ORF">FF36_00689</name>
</gene>
<sequence>MSDSRRPLRVLQVTARYLPDLGGTETHVHEVGRRLGRRDDLDLTVLTTDRTGRRPRVQRAEGFDVLRRQAWPRGSDYHLAPGLVNVIRRGGWDLVHLQGIHTAVPILGMLAARRAGIPYVVTFHTGGHSSGARTSMRSAQWKALSPLLRDARRLIGVSRFERDLFQGATGISPDRFTVIRNGGGLPTAPAEVRPIAGRIVSSGRLERYKGHHRVIEALAAARRRQPEAHLVILGAGPFEADLRALADRLGVGRSVTIRAVPPGDRDAMARELASATVVAALSDYEAHPVGVMEALALGVPVVGYDVAGTGDLVADGLVTGLAPETPAERVADALLAAARTRRTAAVDLPTWESCADELATVYRTVVDEVDQEEEEAKKAGKGERKRAGERPARVVHVITALTTGGAERQVQHLVERGSAESTVICLYGGGLVADDLVAAGHRVHVLGMAGWRRFAAPLRLARMLRRLRPDVVHTHLLAAQFWGLPAARLAGVPVIVSTEHSLMPMTMEGRPTTRRLRLLYYLLVQLAQHSVAVSAATARRMVSWGINPARMSVILNGTDIDAMAFSAGDRAAVRAELGVAQDVRLVGAVGRLAPVKRFDVLIDALAPLLSTGDTRLLVVGVGPQEGALRRRCAEHGISDAVHFLGARSDVARVLSALDVFVSPSRDETFGLAILEALANGLPTVYGECPGLEGLPKPLATAIKLPAELDGNAERAALAEAVDAVLDTGLRADHPPADLRAHCGVEGFVGAVEALYRSLSAGRRTTFGLATTPATTPAPAPTVPAPTVPPPAAQRPRSRALLEDS</sequence>
<reference evidence="6 7" key="2">
    <citation type="journal article" date="2016" name="Genome Announc.">
        <title>Permanent Draft Genome Sequences for Two Variants of Frankia sp. Strain CpI1, the First Frankia Strain Isolated from Root Nodules of Comptonia peregrina.</title>
        <authorList>
            <person name="Oshone R."/>
            <person name="Hurst S.G.IV."/>
            <person name="Abebe-Akele F."/>
            <person name="Simpson S."/>
            <person name="Morris K."/>
            <person name="Thomas W.K."/>
            <person name="Tisa L.S."/>
        </authorList>
    </citation>
    <scope>NUCLEOTIDE SEQUENCE [LARGE SCALE GENOMIC DNA]</scope>
    <source>
        <strain evidence="7">CpI1-S</strain>
    </source>
</reference>
<keyword evidence="2 6" id="KW-0808">Transferase</keyword>
<dbReference type="EMBL" id="JYFN01000003">
    <property type="protein sequence ID" value="KJE25077.1"/>
    <property type="molecule type" value="Genomic_DNA"/>
</dbReference>
<evidence type="ECO:0000259" key="5">
    <source>
        <dbReference type="Pfam" id="PF13439"/>
    </source>
</evidence>
<dbReference type="InterPro" id="IPR028098">
    <property type="entry name" value="Glyco_trans_4-like_N"/>
</dbReference>
<evidence type="ECO:0000259" key="4">
    <source>
        <dbReference type="Pfam" id="PF00534"/>
    </source>
</evidence>
<dbReference type="Gene3D" id="3.40.50.2000">
    <property type="entry name" value="Glycogen Phosphorylase B"/>
    <property type="match status" value="4"/>
</dbReference>
<dbReference type="PANTHER" id="PTHR45947">
    <property type="entry name" value="SULFOQUINOVOSYL TRANSFERASE SQD2"/>
    <property type="match status" value="1"/>
</dbReference>
<dbReference type="SUPFAM" id="SSF53756">
    <property type="entry name" value="UDP-Glycosyltransferase/glycogen phosphorylase"/>
    <property type="match status" value="2"/>
</dbReference>
<organism evidence="6 7">
    <name type="scientific">Frankia torreyi</name>
    <dbReference type="NCBI Taxonomy" id="1856"/>
    <lineage>
        <taxon>Bacteria</taxon>
        <taxon>Bacillati</taxon>
        <taxon>Actinomycetota</taxon>
        <taxon>Actinomycetes</taxon>
        <taxon>Frankiales</taxon>
        <taxon>Frankiaceae</taxon>
        <taxon>Frankia</taxon>
    </lineage>
</organism>
<evidence type="ECO:0000313" key="6">
    <source>
        <dbReference type="EMBL" id="KJE25077.1"/>
    </source>
</evidence>
<evidence type="ECO:0000256" key="2">
    <source>
        <dbReference type="ARBA" id="ARBA00022679"/>
    </source>
</evidence>
<feature type="domain" description="Glycosyltransferase subfamily 4-like N-terminal" evidence="5">
    <location>
        <begin position="22"/>
        <end position="182"/>
    </location>
</feature>
<dbReference type="InterPro" id="IPR050194">
    <property type="entry name" value="Glycosyltransferase_grp1"/>
</dbReference>
<feature type="domain" description="Glycosyl transferase family 1" evidence="4">
    <location>
        <begin position="570"/>
        <end position="700"/>
    </location>
</feature>
<dbReference type="InterPro" id="IPR001296">
    <property type="entry name" value="Glyco_trans_1"/>
</dbReference>
<keyword evidence="1" id="KW-0328">Glycosyltransferase</keyword>
<evidence type="ECO:0000313" key="7">
    <source>
        <dbReference type="Proteomes" id="UP000032545"/>
    </source>
</evidence>
<comment type="caution">
    <text evidence="6">The sequence shown here is derived from an EMBL/GenBank/DDBJ whole genome shotgun (WGS) entry which is preliminary data.</text>
</comment>
<dbReference type="RefSeq" id="WP_052680927.1">
    <property type="nucleotide sequence ID" value="NZ_JYFN01000003.1"/>
</dbReference>
<accession>A0A0D8BNU6</accession>
<feature type="domain" description="Glycosyltransferase subfamily 4-like N-terminal" evidence="5">
    <location>
        <begin position="404"/>
        <end position="561"/>
    </location>
</feature>
<dbReference type="GO" id="GO:0016758">
    <property type="term" value="F:hexosyltransferase activity"/>
    <property type="evidence" value="ECO:0007669"/>
    <property type="project" value="TreeGrafter"/>
</dbReference>
<feature type="domain" description="Glycosyl transferase family 1" evidence="4">
    <location>
        <begin position="199"/>
        <end position="335"/>
    </location>
</feature>
<dbReference type="Proteomes" id="UP000032545">
    <property type="component" value="Unassembled WGS sequence"/>
</dbReference>
<dbReference type="PATRIC" id="fig|1502723.3.peg.2306"/>
<feature type="region of interest" description="Disordered" evidence="3">
    <location>
        <begin position="768"/>
        <end position="804"/>
    </location>
</feature>
<dbReference type="CDD" id="cd03801">
    <property type="entry name" value="GT4_PimA-like"/>
    <property type="match status" value="1"/>
</dbReference>